<evidence type="ECO:0000313" key="1">
    <source>
        <dbReference type="EMBL" id="WOF16373.1"/>
    </source>
</evidence>
<dbReference type="AlphaFoldDB" id="A0AA97FE51"/>
<protein>
    <recommendedName>
        <fullName evidence="3">Clostripain</fullName>
    </recommendedName>
</protein>
<dbReference type="Gene3D" id="3.40.50.11970">
    <property type="match status" value="1"/>
</dbReference>
<accession>A0AA97FE51</accession>
<dbReference type="PANTHER" id="PTHR37835">
    <property type="entry name" value="ALPHA-CLOSTRIPAIN"/>
    <property type="match status" value="1"/>
</dbReference>
<reference evidence="1 2" key="1">
    <citation type="submission" date="2019-09" db="EMBL/GenBank/DDBJ databases">
        <title>The complete genome of Methanoplanus sp. FWC-SCC4.</title>
        <authorList>
            <person name="Chen S.-C."/>
            <person name="Zhou Y.-Z."/>
            <person name="Lai M.-C."/>
        </authorList>
    </citation>
    <scope>NUCLEOTIDE SEQUENCE [LARGE SCALE GENOMIC DNA]</scope>
    <source>
        <strain evidence="1 2">FWC-SCC4</strain>
    </source>
</reference>
<dbReference type="Pfam" id="PF03415">
    <property type="entry name" value="Peptidase_C11"/>
    <property type="match status" value="1"/>
</dbReference>
<proteinExistence type="predicted"/>
<dbReference type="EMBL" id="CP043875">
    <property type="protein sequence ID" value="WOF16373.1"/>
    <property type="molecule type" value="Genomic_DNA"/>
</dbReference>
<evidence type="ECO:0008006" key="3">
    <source>
        <dbReference type="Google" id="ProtNLM"/>
    </source>
</evidence>
<name>A0AA97FE51_9EURY</name>
<evidence type="ECO:0000313" key="2">
    <source>
        <dbReference type="Proteomes" id="UP001301797"/>
    </source>
</evidence>
<dbReference type="Proteomes" id="UP001301797">
    <property type="component" value="Chromosome"/>
</dbReference>
<dbReference type="InterPro" id="IPR005077">
    <property type="entry name" value="Peptidase_C11"/>
</dbReference>
<sequence length="630" mass="71130">MIKRSANYFLIFCLFLMAFFIFVSGCSESNELNNDNINLFSDNPLEKSTLIAVYMVGSDLESEHKAGTYDLNTMIEGYGDSDPEKFNVIVGYGGANVTGWEGISIATMSQLKEDSQDGIFGNENFYTERDSGASMGDEKTLEKFLDYIMLQKGYDQKYLIFWDHGNGYNGYGFDEIYEDELNFSEIKQAMINSESSFNIVGFDACLMGMIEVACVFESHADYLIASEELEPGSGWMYDLLFDYQAKNPKTSPEGFGKVAVDTYMKSEDDKKTLSIVNLKETDNLISNLDCLSDKLKNEIVAGNFEKVGQPYRYAEKFGYFPQEEEQTSVDLYDFISGIKARVPSASDECDLVLAGINSFVLYSAHDDFFDNARGVSICSPRYIDSQKLSSIEDNIKISDEWYDFFENYVEIKSSDNVKPEVTYNEDDTFTVSDNLGVAEVKAEYFIESDSESLPVGDKYIIPDTNGRYYISVWDGKLYYLENENGDYANLYLEHIGNAAEGFEKYQSSIEVTRGESTESAMITVIANPKTHETMMSVDPYEPDSELFKRSAFWDTDDLKSGDVVKTYTYVYDEESDDYLEVLLGTLTVDETTRISYGKIPGITYSFGISAEDFNGNLEYSDLVILNADSN</sequence>
<gene>
    <name evidence="1" type="ORF">F1737_06460</name>
</gene>
<organism evidence="1 2">
    <name type="scientific">Methanochimaera problematica</name>
    <dbReference type="NCBI Taxonomy" id="2609417"/>
    <lineage>
        <taxon>Archaea</taxon>
        <taxon>Methanobacteriati</taxon>
        <taxon>Methanobacteriota</taxon>
        <taxon>Stenosarchaea group</taxon>
        <taxon>Methanomicrobia</taxon>
        <taxon>Methanomicrobiales</taxon>
        <taxon>Methanomicrobiaceae</taxon>
        <taxon>Methanochimaera</taxon>
    </lineage>
</organism>
<keyword evidence="2" id="KW-1185">Reference proteome</keyword>
<dbReference type="KEGG" id="mefw:F1737_06460"/>
<dbReference type="PROSITE" id="PS51257">
    <property type="entry name" value="PROKAR_LIPOPROTEIN"/>
    <property type="match status" value="1"/>
</dbReference>
<dbReference type="PANTHER" id="PTHR37835:SF1">
    <property type="entry name" value="ALPHA-CLOSTRIPAIN"/>
    <property type="match status" value="1"/>
</dbReference>